<dbReference type="Proteomes" id="UP000000768">
    <property type="component" value="Chromosome 10"/>
</dbReference>
<evidence type="ECO:0000313" key="3">
    <source>
        <dbReference type="Proteomes" id="UP000000768"/>
    </source>
</evidence>
<dbReference type="AlphaFoldDB" id="A0A194YIV4"/>
<dbReference type="EMBL" id="CM000769">
    <property type="protein sequence ID" value="KXG19906.1"/>
    <property type="molecule type" value="Genomic_DNA"/>
</dbReference>
<feature type="compositionally biased region" description="Basic and acidic residues" evidence="1">
    <location>
        <begin position="194"/>
        <end position="216"/>
    </location>
</feature>
<feature type="compositionally biased region" description="Low complexity" evidence="1">
    <location>
        <begin position="142"/>
        <end position="154"/>
    </location>
</feature>
<name>A0A194YIV4_SORBI</name>
<keyword evidence="3" id="KW-1185">Reference proteome</keyword>
<feature type="compositionally biased region" description="Low complexity" evidence="1">
    <location>
        <begin position="113"/>
        <end position="125"/>
    </location>
</feature>
<dbReference type="OMA" id="EHHTGHG"/>
<gene>
    <name evidence="2" type="ORF">SORBI_3010G132800</name>
</gene>
<reference evidence="2 3" key="1">
    <citation type="journal article" date="2009" name="Nature">
        <title>The Sorghum bicolor genome and the diversification of grasses.</title>
        <authorList>
            <person name="Paterson A.H."/>
            <person name="Bowers J.E."/>
            <person name="Bruggmann R."/>
            <person name="Dubchak I."/>
            <person name="Grimwood J."/>
            <person name="Gundlach H."/>
            <person name="Haberer G."/>
            <person name="Hellsten U."/>
            <person name="Mitros T."/>
            <person name="Poliakov A."/>
            <person name="Schmutz J."/>
            <person name="Spannagl M."/>
            <person name="Tang H."/>
            <person name="Wang X."/>
            <person name="Wicker T."/>
            <person name="Bharti A.K."/>
            <person name="Chapman J."/>
            <person name="Feltus F.A."/>
            <person name="Gowik U."/>
            <person name="Grigoriev I.V."/>
            <person name="Lyons E."/>
            <person name="Maher C.A."/>
            <person name="Martis M."/>
            <person name="Narechania A."/>
            <person name="Otillar R.P."/>
            <person name="Penning B.W."/>
            <person name="Salamov A.A."/>
            <person name="Wang Y."/>
            <person name="Zhang L."/>
            <person name="Carpita N.C."/>
            <person name="Freeling M."/>
            <person name="Gingle A.R."/>
            <person name="Hash C.T."/>
            <person name="Keller B."/>
            <person name="Klein P."/>
            <person name="Kresovich S."/>
            <person name="McCann M.C."/>
            <person name="Ming R."/>
            <person name="Peterson D.G."/>
            <person name="Mehboob-ur-Rahman"/>
            <person name="Ware D."/>
            <person name="Westhoff P."/>
            <person name="Mayer K.F."/>
            <person name="Messing J."/>
            <person name="Rokhsar D.S."/>
        </authorList>
    </citation>
    <scope>NUCLEOTIDE SEQUENCE [LARGE SCALE GENOMIC DNA]</scope>
    <source>
        <strain evidence="3">cv. BTx623</strain>
    </source>
</reference>
<feature type="compositionally biased region" description="Basic and acidic residues" evidence="1">
    <location>
        <begin position="18"/>
        <end position="32"/>
    </location>
</feature>
<feature type="region of interest" description="Disordered" evidence="1">
    <location>
        <begin position="1"/>
        <end position="223"/>
    </location>
</feature>
<evidence type="ECO:0000256" key="1">
    <source>
        <dbReference type="SAM" id="MobiDB-lite"/>
    </source>
</evidence>
<proteinExistence type="predicted"/>
<organism evidence="2 3">
    <name type="scientific">Sorghum bicolor</name>
    <name type="common">Sorghum</name>
    <name type="synonym">Sorghum vulgare</name>
    <dbReference type="NCBI Taxonomy" id="4558"/>
    <lineage>
        <taxon>Eukaryota</taxon>
        <taxon>Viridiplantae</taxon>
        <taxon>Streptophyta</taxon>
        <taxon>Embryophyta</taxon>
        <taxon>Tracheophyta</taxon>
        <taxon>Spermatophyta</taxon>
        <taxon>Magnoliopsida</taxon>
        <taxon>Liliopsida</taxon>
        <taxon>Poales</taxon>
        <taxon>Poaceae</taxon>
        <taxon>PACMAD clade</taxon>
        <taxon>Panicoideae</taxon>
        <taxon>Andropogonodae</taxon>
        <taxon>Andropogoneae</taxon>
        <taxon>Sorghinae</taxon>
        <taxon>Sorghum</taxon>
    </lineage>
</organism>
<protein>
    <submittedName>
        <fullName evidence="2">Uncharacterized protein</fullName>
    </submittedName>
</protein>
<accession>A0A194YIV4</accession>
<dbReference type="Gramene" id="KXG19906">
    <property type="protein sequence ID" value="KXG19906"/>
    <property type="gene ID" value="SORBI_3010G132800"/>
</dbReference>
<feature type="compositionally biased region" description="Low complexity" evidence="1">
    <location>
        <begin position="176"/>
        <end position="193"/>
    </location>
</feature>
<sequence length="223" mass="23252">MCLPFCCRENDPPQPQVTHEHHTGHGVEHVDHPPPSGTGKGSDNGNGANMNKNNGDEDKSNMAKSPPTPAPQQSPDSDTEDEEVPSASPTPAAPQTHHSPLKHRHQKTEEASVAATTPVPTVATKAPKKAEQVVASPRHHAGSAVAAAGVADSARTPPEMQVARRGQAHQGDYGYPNPSASPTVVAVPAANNVRGDRGHGDGAHAHAYGGKDDRKTPGRTSRQ</sequence>
<feature type="compositionally biased region" description="Low complexity" evidence="1">
    <location>
        <begin position="85"/>
        <end position="94"/>
    </location>
</feature>
<dbReference type="InParanoid" id="A0A194YIV4"/>
<reference evidence="3" key="2">
    <citation type="journal article" date="2018" name="Plant J.">
        <title>The Sorghum bicolor reference genome: improved assembly, gene annotations, a transcriptome atlas, and signatures of genome organization.</title>
        <authorList>
            <person name="McCormick R.F."/>
            <person name="Truong S.K."/>
            <person name="Sreedasyam A."/>
            <person name="Jenkins J."/>
            <person name="Shu S."/>
            <person name="Sims D."/>
            <person name="Kennedy M."/>
            <person name="Amirebrahimi M."/>
            <person name="Weers B.D."/>
            <person name="McKinley B."/>
            <person name="Mattison A."/>
            <person name="Morishige D.T."/>
            <person name="Grimwood J."/>
            <person name="Schmutz J."/>
            <person name="Mullet J.E."/>
        </authorList>
    </citation>
    <scope>NUCLEOTIDE SEQUENCE [LARGE SCALE GENOMIC DNA]</scope>
    <source>
        <strain evidence="3">cv. BTx623</strain>
    </source>
</reference>
<evidence type="ECO:0000313" key="2">
    <source>
        <dbReference type="EMBL" id="KXG19906.1"/>
    </source>
</evidence>